<dbReference type="RefSeq" id="WP_305025933.1">
    <property type="nucleotide sequence ID" value="NZ_JAUQTB010000021.1"/>
</dbReference>
<dbReference type="SUPFAM" id="SSF55729">
    <property type="entry name" value="Acyl-CoA N-acyltransferases (Nat)"/>
    <property type="match status" value="1"/>
</dbReference>
<dbReference type="PROSITE" id="PS51186">
    <property type="entry name" value="GNAT"/>
    <property type="match status" value="1"/>
</dbReference>
<dbReference type="PANTHER" id="PTHR43792">
    <property type="entry name" value="GNAT FAMILY, PUTATIVE (AFU_ORTHOLOGUE AFUA_3G00765)-RELATED-RELATED"/>
    <property type="match status" value="1"/>
</dbReference>
<dbReference type="InterPro" id="IPR000182">
    <property type="entry name" value="GNAT_dom"/>
</dbReference>
<name>A0ABT9CM38_9BACL</name>
<dbReference type="InterPro" id="IPR051531">
    <property type="entry name" value="N-acetyltransferase"/>
</dbReference>
<keyword evidence="3" id="KW-1185">Reference proteome</keyword>
<evidence type="ECO:0000313" key="3">
    <source>
        <dbReference type="Proteomes" id="UP001240171"/>
    </source>
</evidence>
<sequence length="193" mass="22650">MNVEDVFSNLPTLETSRLKLRKFTIHDAQHMFDYSSMPEVSTYVPWETHKKIEDTLEFLNFVFKQYRQGKLAPWAIEYKENRKVIGTIDFVAWSTPHHSAEIGFILSKEYWGRGLVVEAALKVIDFGFEHMKLNRIEALCIVENVQSQRVLQKIGMSLDGVSKEKYLIKEKFRDMAAYSILKKDYYKNEICNP</sequence>
<dbReference type="GO" id="GO:0016740">
    <property type="term" value="F:transferase activity"/>
    <property type="evidence" value="ECO:0007669"/>
    <property type="project" value="UniProtKB-KW"/>
</dbReference>
<dbReference type="InterPro" id="IPR016181">
    <property type="entry name" value="Acyl_CoA_acyltransferase"/>
</dbReference>
<dbReference type="Pfam" id="PF13302">
    <property type="entry name" value="Acetyltransf_3"/>
    <property type="match status" value="1"/>
</dbReference>
<feature type="domain" description="N-acetyltransferase" evidence="1">
    <location>
        <begin position="18"/>
        <end position="174"/>
    </location>
</feature>
<dbReference type="Gene3D" id="3.40.630.30">
    <property type="match status" value="1"/>
</dbReference>
<accession>A0ABT9CM38</accession>
<gene>
    <name evidence="2" type="ORF">Q5741_20200</name>
</gene>
<protein>
    <submittedName>
        <fullName evidence="2">GNAT family protein</fullName>
        <ecNumber evidence="2">2.-.-.-</ecNumber>
    </submittedName>
</protein>
<evidence type="ECO:0000313" key="2">
    <source>
        <dbReference type="EMBL" id="MDO7908711.1"/>
    </source>
</evidence>
<evidence type="ECO:0000259" key="1">
    <source>
        <dbReference type="PROSITE" id="PS51186"/>
    </source>
</evidence>
<comment type="caution">
    <text evidence="2">The sequence shown here is derived from an EMBL/GenBank/DDBJ whole genome shotgun (WGS) entry which is preliminary data.</text>
</comment>
<proteinExistence type="predicted"/>
<organism evidence="2 3">
    <name type="scientific">Paenibacillus lacisoli</name>
    <dbReference type="NCBI Taxonomy" id="3064525"/>
    <lineage>
        <taxon>Bacteria</taxon>
        <taxon>Bacillati</taxon>
        <taxon>Bacillota</taxon>
        <taxon>Bacilli</taxon>
        <taxon>Bacillales</taxon>
        <taxon>Paenibacillaceae</taxon>
        <taxon>Paenibacillus</taxon>
    </lineage>
</organism>
<keyword evidence="2" id="KW-0808">Transferase</keyword>
<dbReference type="EC" id="2.-.-.-" evidence="2"/>
<reference evidence="2 3" key="1">
    <citation type="submission" date="2023-07" db="EMBL/GenBank/DDBJ databases">
        <title>Paenibacillus sp. JX-17 nov. isolated from soil.</title>
        <authorList>
            <person name="Wan Y."/>
            <person name="Liu B."/>
        </authorList>
    </citation>
    <scope>NUCLEOTIDE SEQUENCE [LARGE SCALE GENOMIC DNA]</scope>
    <source>
        <strain evidence="2 3">JX-17</strain>
    </source>
</reference>
<dbReference type="PANTHER" id="PTHR43792:SF9">
    <property type="entry name" value="RIBOSOMAL-PROTEIN-ALANINE ACETYLTRANSFERASE"/>
    <property type="match status" value="1"/>
</dbReference>
<dbReference type="EMBL" id="JAUQTB010000021">
    <property type="protein sequence ID" value="MDO7908711.1"/>
    <property type="molecule type" value="Genomic_DNA"/>
</dbReference>
<dbReference type="Proteomes" id="UP001240171">
    <property type="component" value="Unassembled WGS sequence"/>
</dbReference>